<organism evidence="2 3">
    <name type="scientific">Sphingobacterium bambusae</name>
    <dbReference type="NCBI Taxonomy" id="662858"/>
    <lineage>
        <taxon>Bacteria</taxon>
        <taxon>Pseudomonadati</taxon>
        <taxon>Bacteroidota</taxon>
        <taxon>Sphingobacteriia</taxon>
        <taxon>Sphingobacteriales</taxon>
        <taxon>Sphingobacteriaceae</taxon>
        <taxon>Sphingobacterium</taxon>
    </lineage>
</organism>
<feature type="domain" description="Peptidase S24/S26A/S26B/S26C" evidence="1">
    <location>
        <begin position="15"/>
        <end position="85"/>
    </location>
</feature>
<evidence type="ECO:0000313" key="3">
    <source>
        <dbReference type="Proteomes" id="UP001597525"/>
    </source>
</evidence>
<name>A0ABW6BE70_9SPHI</name>
<dbReference type="InterPro" id="IPR015927">
    <property type="entry name" value="Peptidase_S24_S26A/B/C"/>
</dbReference>
<dbReference type="Proteomes" id="UP001597525">
    <property type="component" value="Unassembled WGS sequence"/>
</dbReference>
<proteinExistence type="predicted"/>
<keyword evidence="3" id="KW-1185">Reference proteome</keyword>
<sequence length="154" mass="17913">MTEIKRKVIVNNQAFFDYIAPFLEEGRQVSFLIKGESMRPFLFEGDKVLIKKPLGRPWKMGDLILARWQDNYVLHRLVKRKKGMLGLAGDANFVQIEWVKDTDIIAVALSASRNDKQVYDAADPLQRIQGMSWYYLRPLRRALAKLKKIEKFGL</sequence>
<accession>A0ABW6BE70</accession>
<dbReference type="Pfam" id="PF00717">
    <property type="entry name" value="Peptidase_S24"/>
    <property type="match status" value="1"/>
</dbReference>
<protein>
    <submittedName>
        <fullName evidence="2">S24 family peptidase</fullName>
    </submittedName>
</protein>
<dbReference type="SUPFAM" id="SSF51306">
    <property type="entry name" value="LexA/Signal peptidase"/>
    <property type="match status" value="1"/>
</dbReference>
<dbReference type="InterPro" id="IPR036286">
    <property type="entry name" value="LexA/Signal_pep-like_sf"/>
</dbReference>
<dbReference type="RefSeq" id="WP_320182542.1">
    <property type="nucleotide sequence ID" value="NZ_CP138332.1"/>
</dbReference>
<comment type="caution">
    <text evidence="2">The sequence shown here is derived from an EMBL/GenBank/DDBJ whole genome shotgun (WGS) entry which is preliminary data.</text>
</comment>
<dbReference type="Gene3D" id="2.10.109.10">
    <property type="entry name" value="Umud Fragment, subunit A"/>
    <property type="match status" value="1"/>
</dbReference>
<evidence type="ECO:0000259" key="1">
    <source>
        <dbReference type="Pfam" id="PF00717"/>
    </source>
</evidence>
<reference evidence="3" key="1">
    <citation type="journal article" date="2019" name="Int. J. Syst. Evol. Microbiol.">
        <title>The Global Catalogue of Microorganisms (GCM) 10K type strain sequencing project: providing services to taxonomists for standard genome sequencing and annotation.</title>
        <authorList>
            <consortium name="The Broad Institute Genomics Platform"/>
            <consortium name="The Broad Institute Genome Sequencing Center for Infectious Disease"/>
            <person name="Wu L."/>
            <person name="Ma J."/>
        </authorList>
    </citation>
    <scope>NUCLEOTIDE SEQUENCE [LARGE SCALE GENOMIC DNA]</scope>
    <source>
        <strain evidence="3">KCTC 22814</strain>
    </source>
</reference>
<dbReference type="CDD" id="cd06462">
    <property type="entry name" value="Peptidase_S24_S26"/>
    <property type="match status" value="1"/>
</dbReference>
<gene>
    <name evidence="2" type="ORF">ACFS7Y_05570</name>
</gene>
<dbReference type="EMBL" id="JBHUPB010000004">
    <property type="protein sequence ID" value="MFD2966843.1"/>
    <property type="molecule type" value="Genomic_DNA"/>
</dbReference>
<evidence type="ECO:0000313" key="2">
    <source>
        <dbReference type="EMBL" id="MFD2966843.1"/>
    </source>
</evidence>